<dbReference type="InterPro" id="IPR003779">
    <property type="entry name" value="CMD-like"/>
</dbReference>
<feature type="domain" description="Carboxymuconolactone decarboxylase-like" evidence="2">
    <location>
        <begin position="203"/>
        <end position="273"/>
    </location>
</feature>
<dbReference type="Gene3D" id="1.20.1290.10">
    <property type="entry name" value="AhpD-like"/>
    <property type="match status" value="2"/>
</dbReference>
<dbReference type="Proteomes" id="UP001152321">
    <property type="component" value="Unassembled WGS sequence"/>
</dbReference>
<proteinExistence type="predicted"/>
<accession>A0ABT6DMR9</accession>
<organism evidence="3 4">
    <name type="scientific">Bdellovibrio svalbardensis</name>
    <dbReference type="NCBI Taxonomy" id="2972972"/>
    <lineage>
        <taxon>Bacteria</taxon>
        <taxon>Pseudomonadati</taxon>
        <taxon>Bdellovibrionota</taxon>
        <taxon>Bdellovibrionia</taxon>
        <taxon>Bdellovibrionales</taxon>
        <taxon>Pseudobdellovibrionaceae</taxon>
        <taxon>Bdellovibrio</taxon>
    </lineage>
</organism>
<dbReference type="PANTHER" id="PTHR33930:SF2">
    <property type="entry name" value="BLR3452 PROTEIN"/>
    <property type="match status" value="1"/>
</dbReference>
<keyword evidence="4" id="KW-1185">Reference proteome</keyword>
<feature type="region of interest" description="Disordered" evidence="1">
    <location>
        <begin position="1"/>
        <end position="23"/>
    </location>
</feature>
<evidence type="ECO:0000259" key="2">
    <source>
        <dbReference type="Pfam" id="PF02627"/>
    </source>
</evidence>
<dbReference type="EMBL" id="JANRMI010000006">
    <property type="protein sequence ID" value="MDG0818170.1"/>
    <property type="molecule type" value="Genomic_DNA"/>
</dbReference>
<reference evidence="3" key="1">
    <citation type="submission" date="2022-08" db="EMBL/GenBank/DDBJ databases">
        <title>Novel Bdellovibrio Species Isolated from Svalbard: Designation Bdellovibrio svalbardensis.</title>
        <authorList>
            <person name="Mitchell R.J."/>
            <person name="Choi S.Y."/>
        </authorList>
    </citation>
    <scope>NUCLEOTIDE SEQUENCE</scope>
    <source>
        <strain evidence="3">PAP01</strain>
    </source>
</reference>
<evidence type="ECO:0000313" key="3">
    <source>
        <dbReference type="EMBL" id="MDG0818170.1"/>
    </source>
</evidence>
<dbReference type="SUPFAM" id="SSF69118">
    <property type="entry name" value="AhpD-like"/>
    <property type="match status" value="2"/>
</dbReference>
<comment type="caution">
    <text evidence="3">The sequence shown here is derived from an EMBL/GenBank/DDBJ whole genome shotgun (WGS) entry which is preliminary data.</text>
</comment>
<protein>
    <submittedName>
        <fullName evidence="3">Carboxymuconolactone decarboxylase family protein</fullName>
    </submittedName>
</protein>
<evidence type="ECO:0000256" key="1">
    <source>
        <dbReference type="SAM" id="MobiDB-lite"/>
    </source>
</evidence>
<dbReference type="PANTHER" id="PTHR33930">
    <property type="entry name" value="ALKYL HYDROPEROXIDE REDUCTASE AHPD"/>
    <property type="match status" value="1"/>
</dbReference>
<evidence type="ECO:0000313" key="4">
    <source>
        <dbReference type="Proteomes" id="UP001152321"/>
    </source>
</evidence>
<gene>
    <name evidence="3" type="ORF">NWE73_17440</name>
</gene>
<dbReference type="NCBIfam" id="TIGR00778">
    <property type="entry name" value="ahpD_dom"/>
    <property type="match status" value="1"/>
</dbReference>
<dbReference type="Pfam" id="PF02627">
    <property type="entry name" value="CMD"/>
    <property type="match status" value="1"/>
</dbReference>
<dbReference type="InterPro" id="IPR029032">
    <property type="entry name" value="AhpD-like"/>
</dbReference>
<sequence>MAIDKQPVGKEVKPMGPSVQRPPSKWKAVDEALEEMRNAFGAVPDFVMNMTDESIPGAWAEAKNLYFNPNTALELKLKNLIGLGVSAQIPCELLGYFEQVGSLNNGATPQEQAEAVAMAAMTRHWSTVLNGSQMDKEAFKKEAEQIMSYVKQMMDKSGGKPPAAEAFMVKFSTAAETYKDIEKTLGIIPKFFLNFPEEGISGAWSEFKAVQLNPHTSLTGKQKELIGVAVAAQIPCDYCITFHRLACKLNGATDREIQEAISIASMGRHWSTLFHGMQLNLATFKKDADQMLKKSGERRLTS</sequence>
<name>A0ABT6DMR9_9BACT</name>
<dbReference type="RefSeq" id="WP_277579646.1">
    <property type="nucleotide sequence ID" value="NZ_JANRMI010000006.1"/>
</dbReference>
<dbReference type="InterPro" id="IPR004675">
    <property type="entry name" value="AhpD_core"/>
</dbReference>